<dbReference type="Proteomes" id="UP000749559">
    <property type="component" value="Unassembled WGS sequence"/>
</dbReference>
<dbReference type="EMBL" id="CAIIXF020000009">
    <property type="protein sequence ID" value="CAH1795041.1"/>
    <property type="molecule type" value="Genomic_DNA"/>
</dbReference>
<accession>A0A8J1XYV8</accession>
<evidence type="ECO:0000313" key="1">
    <source>
        <dbReference type="EMBL" id="CAH1795041.1"/>
    </source>
</evidence>
<protein>
    <submittedName>
        <fullName evidence="1">Uncharacterized protein</fullName>
    </submittedName>
</protein>
<organism evidence="1 2">
    <name type="scientific">Owenia fusiformis</name>
    <name type="common">Polychaete worm</name>
    <dbReference type="NCBI Taxonomy" id="6347"/>
    <lineage>
        <taxon>Eukaryota</taxon>
        <taxon>Metazoa</taxon>
        <taxon>Spiralia</taxon>
        <taxon>Lophotrochozoa</taxon>
        <taxon>Annelida</taxon>
        <taxon>Polychaeta</taxon>
        <taxon>Sedentaria</taxon>
        <taxon>Canalipalpata</taxon>
        <taxon>Sabellida</taxon>
        <taxon>Oweniida</taxon>
        <taxon>Oweniidae</taxon>
        <taxon>Owenia</taxon>
    </lineage>
</organism>
<keyword evidence="2" id="KW-1185">Reference proteome</keyword>
<sequence length="189" mass="20886">MSKRYLKNKLLTKERYSQGLEDLNGIDNGIETTDDGADEVRKLRESREVSDDLKTYVDVLKPNGMSRNDANPVDDPQITITAQKVNGIIHHNLDPISNKDADKTNAINGVETKDIDIWPSDEKASNEAPVVTSGKKTGVTFIEPEETEDDAYHVPDGWGPAESVSRQGSVDIDDTDVIESMGITEQSRQ</sequence>
<dbReference type="AlphaFoldDB" id="A0A8J1XYV8"/>
<evidence type="ECO:0000313" key="2">
    <source>
        <dbReference type="Proteomes" id="UP000749559"/>
    </source>
</evidence>
<name>A0A8J1XYV8_OWEFU</name>
<reference evidence="1" key="1">
    <citation type="submission" date="2022-03" db="EMBL/GenBank/DDBJ databases">
        <authorList>
            <person name="Martin C."/>
        </authorList>
    </citation>
    <scope>NUCLEOTIDE SEQUENCE</scope>
</reference>
<proteinExistence type="predicted"/>
<gene>
    <name evidence="1" type="ORF">OFUS_LOCUS19635</name>
</gene>
<comment type="caution">
    <text evidence="1">The sequence shown here is derived from an EMBL/GenBank/DDBJ whole genome shotgun (WGS) entry which is preliminary data.</text>
</comment>
<feature type="non-terminal residue" evidence="1">
    <location>
        <position position="189"/>
    </location>
</feature>